<evidence type="ECO:0000256" key="3">
    <source>
        <dbReference type="ARBA" id="ARBA00022553"/>
    </source>
</evidence>
<dbReference type="SMART" id="SM00448">
    <property type="entry name" value="REC"/>
    <property type="match status" value="1"/>
</dbReference>
<evidence type="ECO:0000259" key="10">
    <source>
        <dbReference type="PROSITE" id="PS50112"/>
    </source>
</evidence>
<evidence type="ECO:0000256" key="7">
    <source>
        <dbReference type="SAM" id="Coils"/>
    </source>
</evidence>
<feature type="domain" description="Histidine kinase" evidence="8">
    <location>
        <begin position="447"/>
        <end position="671"/>
    </location>
</feature>
<organism evidence="12 13">
    <name type="scientific">Laspinema palackyanum D2a</name>
    <dbReference type="NCBI Taxonomy" id="2953684"/>
    <lineage>
        <taxon>Bacteria</taxon>
        <taxon>Bacillati</taxon>
        <taxon>Cyanobacteriota</taxon>
        <taxon>Cyanophyceae</taxon>
        <taxon>Oscillatoriophycideae</taxon>
        <taxon>Oscillatoriales</taxon>
        <taxon>Laspinemataceae</taxon>
        <taxon>Laspinema</taxon>
        <taxon>Laspinema palackyanum</taxon>
    </lineage>
</organism>
<dbReference type="PRINTS" id="PR00344">
    <property type="entry name" value="BCTRLSENSOR"/>
</dbReference>
<dbReference type="InterPro" id="IPR005467">
    <property type="entry name" value="His_kinase_dom"/>
</dbReference>
<dbReference type="InterPro" id="IPR000700">
    <property type="entry name" value="PAS-assoc_C"/>
</dbReference>
<dbReference type="SMART" id="SM00091">
    <property type="entry name" value="PAS"/>
    <property type="match status" value="1"/>
</dbReference>
<dbReference type="CDD" id="cd00075">
    <property type="entry name" value="HATPase"/>
    <property type="match status" value="1"/>
</dbReference>
<dbReference type="EMBL" id="JAMXFF010000004">
    <property type="protein sequence ID" value="MCT7965618.1"/>
    <property type="molecule type" value="Genomic_DNA"/>
</dbReference>
<feature type="domain" description="Response regulatory" evidence="9">
    <location>
        <begin position="3"/>
        <end position="119"/>
    </location>
</feature>
<dbReference type="Gene3D" id="3.30.450.20">
    <property type="entry name" value="PAS domain"/>
    <property type="match status" value="1"/>
</dbReference>
<dbReference type="CDD" id="cd00082">
    <property type="entry name" value="HisKA"/>
    <property type="match status" value="1"/>
</dbReference>
<dbReference type="InterPro" id="IPR036097">
    <property type="entry name" value="HisK_dim/P_sf"/>
</dbReference>
<keyword evidence="4" id="KW-0808">Transferase</keyword>
<feature type="domain" description="PAS" evidence="10">
    <location>
        <begin position="314"/>
        <end position="362"/>
    </location>
</feature>
<keyword evidence="3 6" id="KW-0597">Phosphoprotein</keyword>
<dbReference type="InterPro" id="IPR036890">
    <property type="entry name" value="HATPase_C_sf"/>
</dbReference>
<dbReference type="InterPro" id="IPR003661">
    <property type="entry name" value="HisK_dim/P_dom"/>
</dbReference>
<proteinExistence type="predicted"/>
<dbReference type="SUPFAM" id="SSF55785">
    <property type="entry name" value="PYP-like sensor domain (PAS domain)"/>
    <property type="match status" value="1"/>
</dbReference>
<evidence type="ECO:0000259" key="11">
    <source>
        <dbReference type="PROSITE" id="PS50113"/>
    </source>
</evidence>
<dbReference type="Pfam" id="PF00989">
    <property type="entry name" value="PAS"/>
    <property type="match status" value="1"/>
</dbReference>
<reference evidence="12 13" key="1">
    <citation type="journal article" date="2022" name="Front. Microbiol.">
        <title>High genomic differentiation and limited gene flow indicate recent cryptic speciation within the genus Laspinema (cyanobacteria).</title>
        <authorList>
            <person name="Stanojkovic A."/>
            <person name="Skoupy S."/>
            <person name="Skaloud P."/>
            <person name="Dvorak P."/>
        </authorList>
    </citation>
    <scope>NUCLEOTIDE SEQUENCE [LARGE SCALE GENOMIC DNA]</scope>
    <source>
        <strain evidence="12 13">D2a</strain>
    </source>
</reference>
<gene>
    <name evidence="12" type="ORF">NG799_04625</name>
</gene>
<feature type="domain" description="PAC" evidence="11">
    <location>
        <begin position="378"/>
        <end position="429"/>
    </location>
</feature>
<dbReference type="PANTHER" id="PTHR43547">
    <property type="entry name" value="TWO-COMPONENT HISTIDINE KINASE"/>
    <property type="match status" value="1"/>
</dbReference>
<evidence type="ECO:0000256" key="2">
    <source>
        <dbReference type="ARBA" id="ARBA00012438"/>
    </source>
</evidence>
<dbReference type="InterPro" id="IPR011006">
    <property type="entry name" value="CheY-like_superfamily"/>
</dbReference>
<sequence>MSKILVIDDDGVTRLLLKRNLQMQGYEVTLAKNGAEGLRLAEELHPDLIVCDWMMPLVDGVEVCRRIKAHPILATTFFILLTVRGQVDDRIQGLDSGADEFLSKPIESDELLARVRAGLRLRQLTQQLSQANQQLSALVEVQQQLLSAVDSTPEEANTSYIQLLAPLGQAAQASRAYMSELYQDQAGIEPLVLCEWCGKEPTSNLSQQKCPESEGLIPPNPLPWRWIESFNKGEIVAGKVSDFPAGEREILEQAHLDSLLMLPLTLKDELVGFIGFENCAIADLDSLLPILRAAAAAICLHRDRTAALLALRASEARYRAIIEDQTEFICRFAPDGTVTFVNDAYCRYLTMTREELMEGSLIPFRPHFERDVVNQPVINREECEVLPNGEVRWHHWTERAVFSEDELVEFQAVGRDITERKQAEEETLKALAKEKELNQLKTHFVSMVSHEFRTPLTTILSSADLLEYYQEDFPDSKGDKKLQAIQRIQSVSVTMTQMIDDVLLIGHAESGNLQCNRNPLDLVQFCQQLVEDMQFIDNGLHGIELILSQPSLSACMDEKLLRHILTNLLSNALKYSPAGMAVQLELCDRQNLAIFHVKDRGIGIPPEDLPHLFEPFQRCRNVGTISGTGMGLAIVKKCVEIHGGEISVQSEVSDEKRPGGTTLTVILPRFSLNNLTPNLNDQFSESVEAKLPKKKP</sequence>
<dbReference type="Gene3D" id="1.10.287.130">
    <property type="match status" value="1"/>
</dbReference>
<feature type="modified residue" description="4-aspartylphosphate" evidence="6">
    <location>
        <position position="52"/>
    </location>
</feature>
<dbReference type="InterPro" id="IPR000014">
    <property type="entry name" value="PAS"/>
</dbReference>
<dbReference type="PROSITE" id="PS50110">
    <property type="entry name" value="RESPONSE_REGULATORY"/>
    <property type="match status" value="1"/>
</dbReference>
<dbReference type="SUPFAM" id="SSF47384">
    <property type="entry name" value="Homodimeric domain of signal transducing histidine kinase"/>
    <property type="match status" value="1"/>
</dbReference>
<evidence type="ECO:0000259" key="9">
    <source>
        <dbReference type="PROSITE" id="PS50110"/>
    </source>
</evidence>
<keyword evidence="13" id="KW-1185">Reference proteome</keyword>
<dbReference type="SUPFAM" id="SSF52172">
    <property type="entry name" value="CheY-like"/>
    <property type="match status" value="1"/>
</dbReference>
<dbReference type="SUPFAM" id="SSF55874">
    <property type="entry name" value="ATPase domain of HSP90 chaperone/DNA topoisomerase II/histidine kinase"/>
    <property type="match status" value="1"/>
</dbReference>
<dbReference type="InterPro" id="IPR001789">
    <property type="entry name" value="Sig_transdc_resp-reg_receiver"/>
</dbReference>
<keyword evidence="4" id="KW-0418">Kinase</keyword>
<evidence type="ECO:0000313" key="13">
    <source>
        <dbReference type="Proteomes" id="UP001525890"/>
    </source>
</evidence>
<dbReference type="Gene3D" id="3.30.565.10">
    <property type="entry name" value="Histidine kinase-like ATPase, C-terminal domain"/>
    <property type="match status" value="1"/>
</dbReference>
<keyword evidence="7" id="KW-0175">Coiled coil</keyword>
<dbReference type="Proteomes" id="UP001525890">
    <property type="component" value="Unassembled WGS sequence"/>
</dbReference>
<dbReference type="CDD" id="cd00130">
    <property type="entry name" value="PAS"/>
    <property type="match status" value="1"/>
</dbReference>
<comment type="caution">
    <text evidence="12">The sequence shown here is derived from an EMBL/GenBank/DDBJ whole genome shotgun (WGS) entry which is preliminary data.</text>
</comment>
<evidence type="ECO:0000313" key="12">
    <source>
        <dbReference type="EMBL" id="MCT7965618.1"/>
    </source>
</evidence>
<dbReference type="Gene3D" id="3.40.50.2300">
    <property type="match status" value="1"/>
</dbReference>
<protein>
    <recommendedName>
        <fullName evidence="2">histidine kinase</fullName>
        <ecNumber evidence="2">2.7.13.3</ecNumber>
    </recommendedName>
</protein>
<name>A0ABT2MLL7_9CYAN</name>
<feature type="coiled-coil region" evidence="7">
    <location>
        <begin position="114"/>
        <end position="141"/>
    </location>
</feature>
<dbReference type="InterPro" id="IPR029016">
    <property type="entry name" value="GAF-like_dom_sf"/>
</dbReference>
<dbReference type="Pfam" id="PF00512">
    <property type="entry name" value="HisKA"/>
    <property type="match status" value="1"/>
</dbReference>
<dbReference type="InterPro" id="IPR035965">
    <property type="entry name" value="PAS-like_dom_sf"/>
</dbReference>
<evidence type="ECO:0000259" key="8">
    <source>
        <dbReference type="PROSITE" id="PS50109"/>
    </source>
</evidence>
<evidence type="ECO:0000256" key="5">
    <source>
        <dbReference type="ARBA" id="ARBA00023012"/>
    </source>
</evidence>
<dbReference type="PROSITE" id="PS50109">
    <property type="entry name" value="HIS_KIN"/>
    <property type="match status" value="1"/>
</dbReference>
<keyword evidence="5" id="KW-0902">Two-component regulatory system</keyword>
<dbReference type="Pfam" id="PF02518">
    <property type="entry name" value="HATPase_c"/>
    <property type="match status" value="1"/>
</dbReference>
<dbReference type="PROSITE" id="PS50112">
    <property type="entry name" value="PAS"/>
    <property type="match status" value="1"/>
</dbReference>
<evidence type="ECO:0000256" key="4">
    <source>
        <dbReference type="ARBA" id="ARBA00022777"/>
    </source>
</evidence>
<dbReference type="PANTHER" id="PTHR43547:SF2">
    <property type="entry name" value="HYBRID SIGNAL TRANSDUCTION HISTIDINE KINASE C"/>
    <property type="match status" value="1"/>
</dbReference>
<evidence type="ECO:0000256" key="6">
    <source>
        <dbReference type="PROSITE-ProRule" id="PRU00169"/>
    </source>
</evidence>
<dbReference type="SMART" id="SM00387">
    <property type="entry name" value="HATPase_c"/>
    <property type="match status" value="1"/>
</dbReference>
<dbReference type="InterPro" id="IPR003594">
    <property type="entry name" value="HATPase_dom"/>
</dbReference>
<dbReference type="NCBIfam" id="TIGR00229">
    <property type="entry name" value="sensory_box"/>
    <property type="match status" value="1"/>
</dbReference>
<accession>A0ABT2MLL7</accession>
<dbReference type="Gene3D" id="3.30.450.40">
    <property type="match status" value="1"/>
</dbReference>
<dbReference type="InterPro" id="IPR013767">
    <property type="entry name" value="PAS_fold"/>
</dbReference>
<evidence type="ECO:0000256" key="1">
    <source>
        <dbReference type="ARBA" id="ARBA00000085"/>
    </source>
</evidence>
<dbReference type="SMART" id="SM00388">
    <property type="entry name" value="HisKA"/>
    <property type="match status" value="1"/>
</dbReference>
<dbReference type="InterPro" id="IPR004358">
    <property type="entry name" value="Sig_transdc_His_kin-like_C"/>
</dbReference>
<dbReference type="PROSITE" id="PS50113">
    <property type="entry name" value="PAC"/>
    <property type="match status" value="1"/>
</dbReference>
<comment type="catalytic activity">
    <reaction evidence="1">
        <text>ATP + protein L-histidine = ADP + protein N-phospho-L-histidine.</text>
        <dbReference type="EC" id="2.7.13.3"/>
    </reaction>
</comment>
<dbReference type="Pfam" id="PF00072">
    <property type="entry name" value="Response_reg"/>
    <property type="match status" value="1"/>
</dbReference>
<dbReference type="EC" id="2.7.13.3" evidence="2"/>